<keyword evidence="2" id="KW-0479">Metal-binding</keyword>
<dbReference type="GO" id="GO:0016829">
    <property type="term" value="F:lyase activity"/>
    <property type="evidence" value="ECO:0007669"/>
    <property type="project" value="UniProtKB-KW"/>
</dbReference>
<evidence type="ECO:0000256" key="3">
    <source>
        <dbReference type="ARBA" id="ARBA00022842"/>
    </source>
</evidence>
<keyword evidence="3" id="KW-0460">Magnesium</keyword>
<dbReference type="RefSeq" id="WP_211555886.1">
    <property type="nucleotide sequence ID" value="NZ_JAGVRK010000001.1"/>
</dbReference>
<proteinExistence type="predicted"/>
<dbReference type="Gene3D" id="3.20.20.60">
    <property type="entry name" value="Phosphoenolpyruvate-binding domains"/>
    <property type="match status" value="1"/>
</dbReference>
<evidence type="ECO:0000313" key="5">
    <source>
        <dbReference type="Proteomes" id="UP000682403"/>
    </source>
</evidence>
<accession>A0ABS5L9N1</accession>
<comment type="caution">
    <text evidence="4">The sequence shown here is derived from an EMBL/GenBank/DDBJ whole genome shotgun (WGS) entry which is preliminary data.</text>
</comment>
<keyword evidence="5" id="KW-1185">Reference proteome</keyword>
<comment type="cofactor">
    <cofactor evidence="1">
        <name>Mg(2+)</name>
        <dbReference type="ChEBI" id="CHEBI:18420"/>
    </cofactor>
</comment>
<dbReference type="PANTHER" id="PTHR32308:SF10">
    <property type="entry name" value="CITRATE LYASE SUBUNIT BETA"/>
    <property type="match status" value="1"/>
</dbReference>
<dbReference type="Pfam" id="PF15617">
    <property type="entry name" value="C-C_Bond_Lyase"/>
    <property type="match status" value="1"/>
</dbReference>
<protein>
    <submittedName>
        <fullName evidence="4">HpcH/HpaI aldolase/citrate lyase family protein</fullName>
    </submittedName>
</protein>
<reference evidence="4 5" key="1">
    <citation type="submission" date="2021-04" db="EMBL/GenBank/DDBJ databases">
        <title>Metabacillus sp. strain KIGAM252 whole genome sequence.</title>
        <authorList>
            <person name="Seo M.-J."/>
            <person name="Cho E.-S."/>
            <person name="Hwang C.Y."/>
            <person name="Yoon D.J."/>
        </authorList>
    </citation>
    <scope>NUCLEOTIDE SEQUENCE [LARGE SCALE GENOMIC DNA]</scope>
    <source>
        <strain evidence="4 5">KIGAM252</strain>
    </source>
</reference>
<gene>
    <name evidence="4" type="ORF">J9317_01340</name>
</gene>
<dbReference type="InterPro" id="IPR040442">
    <property type="entry name" value="Pyrv_kinase-like_dom_sf"/>
</dbReference>
<dbReference type="PANTHER" id="PTHR32308">
    <property type="entry name" value="LYASE BETA SUBUNIT, PUTATIVE (AFU_ORTHOLOGUE AFUA_4G13030)-RELATED"/>
    <property type="match status" value="1"/>
</dbReference>
<dbReference type="EMBL" id="JAGVRK010000001">
    <property type="protein sequence ID" value="MBS2967435.1"/>
    <property type="molecule type" value="Genomic_DNA"/>
</dbReference>
<sequence>MKHFHYLPVHTLDEIFYSKPVPFSRTSSKEQLAYALGATLYMPGTREQISSDVLSGKFLEGKHEGLTSMAICLEDSIGDDEVEAAEINTVHQLQTIYASIEKEAFSEELLPLIFIRVREAEQMTELIRQLGKAASLLCGFVFPKFTAANGKKYFETLQQLNEGFSLSLYGMPILESYEIIYKETRMEALVGIKELLDAHYDLVLNVRIGATDFSGLFGIRRSSDTTIYDISVIRDCITDIINMFGRSSKEYVISGPVWEYFYGSKRIMKPQIRQSPFQQAFGRNGLQVRTEMINRFEDALIHEIMLDKTNGLVGKTVIHPSHIKVVHALNVVTHEEYLDAKAILDSQDGTNGVFKSTYANKMNEVKPHTNWARKVLLKSSIYGVLHDQQSFIDLLNTKQKEQILTGNLR</sequence>
<evidence type="ECO:0000313" key="4">
    <source>
        <dbReference type="EMBL" id="MBS2967435.1"/>
    </source>
</evidence>
<keyword evidence="4" id="KW-0456">Lyase</keyword>
<dbReference type="SUPFAM" id="SSF51621">
    <property type="entry name" value="Phosphoenolpyruvate/pyruvate domain"/>
    <property type="match status" value="1"/>
</dbReference>
<evidence type="ECO:0000256" key="2">
    <source>
        <dbReference type="ARBA" id="ARBA00022723"/>
    </source>
</evidence>
<dbReference type="Proteomes" id="UP000682403">
    <property type="component" value="Unassembled WGS sequence"/>
</dbReference>
<name>A0ABS5L9N1_9BACI</name>
<organism evidence="4 5">
    <name type="scientific">Metabacillus flavus</name>
    <dbReference type="NCBI Taxonomy" id="2823519"/>
    <lineage>
        <taxon>Bacteria</taxon>
        <taxon>Bacillati</taxon>
        <taxon>Bacillota</taxon>
        <taxon>Bacilli</taxon>
        <taxon>Bacillales</taxon>
        <taxon>Bacillaceae</taxon>
        <taxon>Metabacillus</taxon>
    </lineage>
</organism>
<evidence type="ECO:0000256" key="1">
    <source>
        <dbReference type="ARBA" id="ARBA00001946"/>
    </source>
</evidence>
<dbReference type="InterPro" id="IPR015813">
    <property type="entry name" value="Pyrv/PenolPyrv_kinase-like_dom"/>
</dbReference>
<dbReference type="InterPro" id="IPR039480">
    <property type="entry name" value="C-C_Bond_Lyase-like"/>
</dbReference>